<evidence type="ECO:0000313" key="1">
    <source>
        <dbReference type="EMBL" id="VDM62003.1"/>
    </source>
</evidence>
<sequence length="32" mass="3528">MSAKVMGSLEAATRLHTLLFHRNGSLAAFFYS</sequence>
<evidence type="ECO:0000313" key="3">
    <source>
        <dbReference type="WBParaSite" id="ACOC_0001041701-mRNA-1"/>
    </source>
</evidence>
<evidence type="ECO:0000313" key="2">
    <source>
        <dbReference type="Proteomes" id="UP000267027"/>
    </source>
</evidence>
<dbReference type="Proteomes" id="UP000267027">
    <property type="component" value="Unassembled WGS sequence"/>
</dbReference>
<dbReference type="WBParaSite" id="ACOC_0001041701-mRNA-1">
    <property type="protein sequence ID" value="ACOC_0001041701-mRNA-1"/>
    <property type="gene ID" value="ACOC_0001041701"/>
</dbReference>
<gene>
    <name evidence="1" type="ORF">ACOC_LOCUS10418</name>
</gene>
<reference evidence="3" key="1">
    <citation type="submission" date="2016-04" db="UniProtKB">
        <authorList>
            <consortium name="WormBaseParasite"/>
        </authorList>
    </citation>
    <scope>IDENTIFICATION</scope>
</reference>
<name>A0A0R3PWB2_ANGCS</name>
<organism evidence="3">
    <name type="scientific">Angiostrongylus costaricensis</name>
    <name type="common">Nematode worm</name>
    <dbReference type="NCBI Taxonomy" id="334426"/>
    <lineage>
        <taxon>Eukaryota</taxon>
        <taxon>Metazoa</taxon>
        <taxon>Ecdysozoa</taxon>
        <taxon>Nematoda</taxon>
        <taxon>Chromadorea</taxon>
        <taxon>Rhabditida</taxon>
        <taxon>Rhabditina</taxon>
        <taxon>Rhabditomorpha</taxon>
        <taxon>Strongyloidea</taxon>
        <taxon>Metastrongylidae</taxon>
        <taxon>Angiostrongylus</taxon>
    </lineage>
</organism>
<accession>A0A0R3PWB2</accession>
<dbReference type="EMBL" id="UYYA01004467">
    <property type="protein sequence ID" value="VDM62003.1"/>
    <property type="molecule type" value="Genomic_DNA"/>
</dbReference>
<protein>
    <submittedName>
        <fullName evidence="1 3">Uncharacterized protein</fullName>
    </submittedName>
</protein>
<proteinExistence type="predicted"/>
<keyword evidence="2" id="KW-1185">Reference proteome</keyword>
<reference evidence="1 2" key="2">
    <citation type="submission" date="2018-11" db="EMBL/GenBank/DDBJ databases">
        <authorList>
            <consortium name="Pathogen Informatics"/>
        </authorList>
    </citation>
    <scope>NUCLEOTIDE SEQUENCE [LARGE SCALE GENOMIC DNA]</scope>
    <source>
        <strain evidence="1 2">Costa Rica</strain>
    </source>
</reference>
<dbReference type="AlphaFoldDB" id="A0A0R3PWB2"/>